<keyword evidence="2" id="KW-1185">Reference proteome</keyword>
<evidence type="ECO:0000313" key="1">
    <source>
        <dbReference type="EMBL" id="TLS47397.1"/>
    </source>
</evidence>
<dbReference type="EMBL" id="VBZC01000004">
    <property type="protein sequence ID" value="TLS47397.1"/>
    <property type="molecule type" value="Genomic_DNA"/>
</dbReference>
<reference evidence="1 2" key="1">
    <citation type="submission" date="2019-05" db="EMBL/GenBank/DDBJ databases">
        <title>Streptomyces sp. NEAU-C151, a novel actinomycete isolated from soil.</title>
        <authorList>
            <person name="Han L."/>
            <person name="Jiang H."/>
        </authorList>
    </citation>
    <scope>NUCLEOTIDE SEQUENCE [LARGE SCALE GENOMIC DNA]</scope>
    <source>
        <strain evidence="1 2">NEAU-C151</strain>
    </source>
</reference>
<gene>
    <name evidence="1" type="ORF">FE633_05090</name>
</gene>
<accession>A0A5R9FTV2</accession>
<dbReference type="RefSeq" id="WP_138043848.1">
    <property type="nucleotide sequence ID" value="NZ_VBZC01000004.1"/>
</dbReference>
<sequence>MLRRRPSLLTRPELDDRALHVTLTELRPAQQLHGLGAGRTRPLWEPVAALLRATGRDWDRRVHRISVLAGSLPPAVPQRWIADRPDDADALVLQAFALSERAPAEGRAAAHRAEQACLRAARACPEDPTPWLALLSLLDAFAAPARYVVPVWTEAVDRAPWNRTAYHRLLRYLSPRGHGTVPDMMDFAEQGAARAPYGSPLVLLPVAARVELVAHRLRQDPLAAVGAGGHWHEPRAAGEVDAALTGWFHTPAAPHAEAVADLNVLAFALTRIRRQAEAAAVFHRIGRHMTHHPWDLLPDPEGTFRYWRDRSADRRPT</sequence>
<dbReference type="AlphaFoldDB" id="A0A5R9FTV2"/>
<evidence type="ECO:0008006" key="3">
    <source>
        <dbReference type="Google" id="ProtNLM"/>
    </source>
</evidence>
<name>A0A5R9FTV2_9ACTN</name>
<protein>
    <recommendedName>
        <fullName evidence="3">DUF4034 domain-containing protein</fullName>
    </recommendedName>
</protein>
<dbReference type="Proteomes" id="UP000305906">
    <property type="component" value="Unassembled WGS sequence"/>
</dbReference>
<proteinExistence type="predicted"/>
<organism evidence="1 2">
    <name type="scientific">Streptomyces montanus</name>
    <dbReference type="NCBI Taxonomy" id="2580423"/>
    <lineage>
        <taxon>Bacteria</taxon>
        <taxon>Bacillati</taxon>
        <taxon>Actinomycetota</taxon>
        <taxon>Actinomycetes</taxon>
        <taxon>Kitasatosporales</taxon>
        <taxon>Streptomycetaceae</taxon>
        <taxon>Streptomyces</taxon>
    </lineage>
</organism>
<comment type="caution">
    <text evidence="1">The sequence shown here is derived from an EMBL/GenBank/DDBJ whole genome shotgun (WGS) entry which is preliminary data.</text>
</comment>
<evidence type="ECO:0000313" key="2">
    <source>
        <dbReference type="Proteomes" id="UP000305906"/>
    </source>
</evidence>